<dbReference type="EMBL" id="SPRH01000059">
    <property type="protein sequence ID" value="TIB96661.1"/>
    <property type="molecule type" value="Genomic_DNA"/>
</dbReference>
<reference evidence="6 7" key="1">
    <citation type="submission" date="2019-03" db="EMBL/GenBank/DDBJ databases">
        <title>Sequencing 25 genomes of Wallemia mellicola.</title>
        <authorList>
            <person name="Gostincar C."/>
        </authorList>
    </citation>
    <scope>NUCLEOTIDE SEQUENCE [LARGE SCALE GENOMIC DNA]</scope>
    <source>
        <strain evidence="6 7">EXF-1262</strain>
    </source>
</reference>
<dbReference type="Pfam" id="PF18806">
    <property type="entry name" value="Importin_rep_3"/>
    <property type="match status" value="1"/>
</dbReference>
<proteinExistence type="inferred from homology"/>
<evidence type="ECO:0000313" key="7">
    <source>
        <dbReference type="Proteomes" id="UP000307169"/>
    </source>
</evidence>
<evidence type="ECO:0000256" key="1">
    <source>
        <dbReference type="ARBA" id="ARBA00004123"/>
    </source>
</evidence>
<dbReference type="AlphaFoldDB" id="A0A4T0NIA2"/>
<gene>
    <name evidence="6" type="ORF">E3Q17_03751</name>
</gene>
<dbReference type="SUPFAM" id="SSF48371">
    <property type="entry name" value="ARM repeat"/>
    <property type="match status" value="1"/>
</dbReference>
<organism evidence="6 7">
    <name type="scientific">Wallemia mellicola</name>
    <dbReference type="NCBI Taxonomy" id="1708541"/>
    <lineage>
        <taxon>Eukaryota</taxon>
        <taxon>Fungi</taxon>
        <taxon>Dikarya</taxon>
        <taxon>Basidiomycota</taxon>
        <taxon>Wallemiomycotina</taxon>
        <taxon>Wallemiomycetes</taxon>
        <taxon>Wallemiales</taxon>
        <taxon>Wallemiaceae</taxon>
        <taxon>Wallemia</taxon>
    </lineage>
</organism>
<dbReference type="Pfam" id="PF24140">
    <property type="entry name" value="TPR_TNPO3_IPO13_3rd"/>
    <property type="match status" value="1"/>
</dbReference>
<dbReference type="PANTHER" id="PTHR12363">
    <property type="entry name" value="TRANSPORTIN 3 AND IMPORTIN 13"/>
    <property type="match status" value="1"/>
</dbReference>
<dbReference type="InterPro" id="IPR011989">
    <property type="entry name" value="ARM-like"/>
</dbReference>
<keyword evidence="5" id="KW-0539">Nucleus</keyword>
<dbReference type="Proteomes" id="UP000307169">
    <property type="component" value="Unassembled WGS sequence"/>
</dbReference>
<dbReference type="GO" id="GO:0005634">
    <property type="term" value="C:nucleus"/>
    <property type="evidence" value="ECO:0007669"/>
    <property type="project" value="UniProtKB-SubCell"/>
</dbReference>
<evidence type="ECO:0000256" key="5">
    <source>
        <dbReference type="ARBA" id="ARBA00023242"/>
    </source>
</evidence>
<dbReference type="PANTHER" id="PTHR12363:SF33">
    <property type="entry name" value="IMPORTIN-13"/>
    <property type="match status" value="1"/>
</dbReference>
<dbReference type="GO" id="GO:0005737">
    <property type="term" value="C:cytoplasm"/>
    <property type="evidence" value="ECO:0007669"/>
    <property type="project" value="TreeGrafter"/>
</dbReference>
<dbReference type="InterPro" id="IPR051345">
    <property type="entry name" value="Importin_beta-like_NTR"/>
</dbReference>
<comment type="subcellular location">
    <subcellularLocation>
        <location evidence="1">Nucleus</location>
    </subcellularLocation>
</comment>
<comment type="caution">
    <text evidence="6">The sequence shown here is derived from an EMBL/GenBank/DDBJ whole genome shotgun (WGS) entry which is preliminary data.</text>
</comment>
<accession>A0A4T0NIA2</accession>
<evidence type="ECO:0000313" key="6">
    <source>
        <dbReference type="EMBL" id="TIB96661.1"/>
    </source>
</evidence>
<dbReference type="InterPro" id="IPR016024">
    <property type="entry name" value="ARM-type_fold"/>
</dbReference>
<evidence type="ECO:0000256" key="2">
    <source>
        <dbReference type="ARBA" id="ARBA00007991"/>
    </source>
</evidence>
<evidence type="ECO:0000256" key="4">
    <source>
        <dbReference type="ARBA" id="ARBA00022927"/>
    </source>
</evidence>
<dbReference type="InterPro" id="IPR040520">
    <property type="entry name" value="Importin_rep_3"/>
</dbReference>
<dbReference type="GO" id="GO:0006606">
    <property type="term" value="P:protein import into nucleus"/>
    <property type="evidence" value="ECO:0007669"/>
    <property type="project" value="TreeGrafter"/>
</dbReference>
<dbReference type="InterPro" id="IPR057942">
    <property type="entry name" value="TPR_TNPO3_IPO13_3rd"/>
</dbReference>
<protein>
    <recommendedName>
        <fullName evidence="8">Importin N-terminal domain-containing protein</fullName>
    </recommendedName>
</protein>
<dbReference type="Gene3D" id="1.25.10.10">
    <property type="entry name" value="Leucine-rich Repeat Variant"/>
    <property type="match status" value="1"/>
</dbReference>
<evidence type="ECO:0000256" key="3">
    <source>
        <dbReference type="ARBA" id="ARBA00022448"/>
    </source>
</evidence>
<comment type="similarity">
    <text evidence="2">Belongs to the importin beta family.</text>
</comment>
<sequence>MSNIPLDEIISNIVQPKSNDVIRYYQNELLNIQKSAAGWQLMEELLELDDTIYKFYGALTAQIKASNDFIHLNEDDKLSFQQKILHYTNQNNQNKLLSNKLLSTLIVTLVKSSLNDLFSILSQVHLPDSFKLAVVLEDLVRLEFSKEQTQQLRQQLLSNKDYIETTILSNLEDLDATTTSIENYLKFNSSHDFLDRLLNVLLSTINTENYSKVAAIVEILITFKDYSVPVSQLLTSSLTSQVWQECVENESSDENSQAIVNLLMSFVDSYTDFIINQPTSQTTHGLLQLALSATSFPGVAGSDETISESSLDIWFQLQDTLSDDPTNIEHFKDYFTQLSYILLTKSVFPSSIAQNQLARDQFLSYRQVVGDTFIYSYYVLRNGLIEILYNTLNNVLQSSEQVESTLFAFKSIQEALPEDDSAVNRLFNPQFIDIVSSHSQRTQRTLLIVIDEYSPQISNHPSVLPPLLNFVVSKLSDIELATPAANALRSLCGDCKQHLIQEIGAFGELHTNLSTTVPVMERSKVIQAIVSIVNALPPFQAKDPLISMVRPLIDIIFANIDIAIKAKESSQRDDVLIALDNLLAVSKGLVNYDEDVNQNAIDVVGNDEAVTQLRKQLIEIGAKIAMEGTSDSDLSTQIYGDIVKSLTISPTQPTLLTPSIEDLLNVAGMALSTLTPSSIWLSLSTSLINRSKLIIDEKPHTRDALVSIILQLVTIAWSGISKTLTDEFKMQDHPDLTSTFFGLLTMLTKTLPIAFLQLNGTVLEGLLTFSTVALKIPERHSLRSAADFVASVIFQTRNLPPMEQGIVDNLLKQYGAPMVRISLIGAAHNAPRSQVPILGEIVFLFVVKLSSQSERWVEAAVLEPLDVYSRASLQDKEKLAKTINANLSARTARRVKEACSEFAGICRGTQGSAFGMAVSAI</sequence>
<evidence type="ECO:0008006" key="8">
    <source>
        <dbReference type="Google" id="ProtNLM"/>
    </source>
</evidence>
<name>A0A4T0NIA2_9BASI</name>
<keyword evidence="4" id="KW-0653">Protein transport</keyword>
<keyword evidence="3" id="KW-0813">Transport</keyword>